<gene>
    <name evidence="7" type="primary">NUDT18_2</name>
    <name evidence="7" type="ORF">CK203_116529</name>
</gene>
<dbReference type="GO" id="GO:0016462">
    <property type="term" value="F:pyrophosphatase activity"/>
    <property type="evidence" value="ECO:0007669"/>
    <property type="project" value="InterPro"/>
</dbReference>
<dbReference type="InterPro" id="IPR047198">
    <property type="entry name" value="DDP-like_NUDIX"/>
</dbReference>
<keyword evidence="4 7" id="KW-0378">Hydrolase</keyword>
<dbReference type="Pfam" id="PF00293">
    <property type="entry name" value="NUDIX"/>
    <property type="match status" value="1"/>
</dbReference>
<evidence type="ECO:0000259" key="6">
    <source>
        <dbReference type="PROSITE" id="PS51462"/>
    </source>
</evidence>
<proteinExistence type="inferred from homology"/>
<dbReference type="PROSITE" id="PS51462">
    <property type="entry name" value="NUDIX"/>
    <property type="match status" value="1"/>
</dbReference>
<dbReference type="Gene3D" id="3.90.79.10">
    <property type="entry name" value="Nucleoside Triphosphate Pyrophosphohydrolase"/>
    <property type="match status" value="1"/>
</dbReference>
<keyword evidence="3" id="KW-0479">Metal-binding</keyword>
<protein>
    <submittedName>
        <fullName evidence="7">Nudix hydrolase 18, mitochondrial</fullName>
    </submittedName>
</protein>
<dbReference type="AlphaFoldDB" id="A0A438C9B5"/>
<keyword evidence="5" id="KW-0460">Magnesium</keyword>
<evidence type="ECO:0000256" key="2">
    <source>
        <dbReference type="ARBA" id="ARBA00005582"/>
    </source>
</evidence>
<dbReference type="EMBL" id="QGNW01002469">
    <property type="protein sequence ID" value="RVW19496.1"/>
    <property type="molecule type" value="Genomic_DNA"/>
</dbReference>
<dbReference type="InterPro" id="IPR015797">
    <property type="entry name" value="NUDIX_hydrolase-like_dom_sf"/>
</dbReference>
<comment type="caution">
    <text evidence="7">The sequence shown here is derived from an EMBL/GenBank/DDBJ whole genome shotgun (WGS) entry which is preliminary data.</text>
</comment>
<dbReference type="PANTHER" id="PTHR12629:SF42">
    <property type="entry name" value="OS02G0734300 PROTEIN"/>
    <property type="match status" value="1"/>
</dbReference>
<evidence type="ECO:0000256" key="5">
    <source>
        <dbReference type="ARBA" id="ARBA00022842"/>
    </source>
</evidence>
<feature type="domain" description="Nudix hydrolase" evidence="6">
    <location>
        <begin position="18"/>
        <end position="148"/>
    </location>
</feature>
<reference evidence="7 8" key="1">
    <citation type="journal article" date="2018" name="PLoS Genet.">
        <title>Population sequencing reveals clonal diversity and ancestral inbreeding in the grapevine cultivar Chardonnay.</title>
        <authorList>
            <person name="Roach M.J."/>
            <person name="Johnson D.L."/>
            <person name="Bohlmann J."/>
            <person name="van Vuuren H.J."/>
            <person name="Jones S.J."/>
            <person name="Pretorius I.S."/>
            <person name="Schmidt S.A."/>
            <person name="Borneman A.R."/>
        </authorList>
    </citation>
    <scope>NUCLEOTIDE SEQUENCE [LARGE SCALE GENOMIC DNA]</scope>
    <source>
        <strain evidence="8">cv. Chardonnay</strain>
        <tissue evidence="7">Leaf</tissue>
    </source>
</reference>
<organism evidence="7 8">
    <name type="scientific">Vitis vinifera</name>
    <name type="common">Grape</name>
    <dbReference type="NCBI Taxonomy" id="29760"/>
    <lineage>
        <taxon>Eukaryota</taxon>
        <taxon>Viridiplantae</taxon>
        <taxon>Streptophyta</taxon>
        <taxon>Embryophyta</taxon>
        <taxon>Tracheophyta</taxon>
        <taxon>Spermatophyta</taxon>
        <taxon>Magnoliopsida</taxon>
        <taxon>eudicotyledons</taxon>
        <taxon>Gunneridae</taxon>
        <taxon>Pentapetalae</taxon>
        <taxon>rosids</taxon>
        <taxon>Vitales</taxon>
        <taxon>Vitaceae</taxon>
        <taxon>Viteae</taxon>
        <taxon>Vitis</taxon>
    </lineage>
</organism>
<dbReference type="Proteomes" id="UP000288805">
    <property type="component" value="Unassembled WGS sequence"/>
</dbReference>
<dbReference type="SUPFAM" id="SSF55811">
    <property type="entry name" value="Nudix"/>
    <property type="match status" value="1"/>
</dbReference>
<evidence type="ECO:0000256" key="4">
    <source>
        <dbReference type="ARBA" id="ARBA00022801"/>
    </source>
</evidence>
<dbReference type="InterPro" id="IPR000086">
    <property type="entry name" value="NUDIX_hydrolase_dom"/>
</dbReference>
<dbReference type="GO" id="GO:0046872">
    <property type="term" value="F:metal ion binding"/>
    <property type="evidence" value="ECO:0007669"/>
    <property type="project" value="UniProtKB-KW"/>
</dbReference>
<evidence type="ECO:0000313" key="7">
    <source>
        <dbReference type="EMBL" id="RVW19496.1"/>
    </source>
</evidence>
<evidence type="ECO:0000256" key="3">
    <source>
        <dbReference type="ARBA" id="ARBA00022723"/>
    </source>
</evidence>
<sequence>MVALVSRTGRHLQRYNKGRRQVVGCIPYRYRITNQGSLEDGEALEVLLISSQKGKSMLFPKGGWETDESKTEAALRERWRKLGLRALLSFKSKRNDTYCEAFMFPLLVKEELELWPEKNVRERKWVSVAEAREVCQHWWMKEALDRFVRRLTFLQQEEDLGLGPCSLSLEPKFTL</sequence>
<comment type="similarity">
    <text evidence="2">Belongs to the Nudix hydrolase family.</text>
</comment>
<name>A0A438C9B5_VITVI</name>
<accession>A0A438C9B5</accession>
<dbReference type="CDD" id="cd04666">
    <property type="entry name" value="NUDIX_DIPP2_like_Nudt4"/>
    <property type="match status" value="1"/>
</dbReference>
<evidence type="ECO:0000256" key="1">
    <source>
        <dbReference type="ARBA" id="ARBA00001946"/>
    </source>
</evidence>
<dbReference type="PANTHER" id="PTHR12629">
    <property type="entry name" value="DIPHOSPHOINOSITOL POLYPHOSPHATE PHOSPHOHYDROLASE"/>
    <property type="match status" value="1"/>
</dbReference>
<comment type="cofactor">
    <cofactor evidence="1">
        <name>Mg(2+)</name>
        <dbReference type="ChEBI" id="CHEBI:18420"/>
    </cofactor>
</comment>
<evidence type="ECO:0000313" key="8">
    <source>
        <dbReference type="Proteomes" id="UP000288805"/>
    </source>
</evidence>